<feature type="compositionally biased region" description="Low complexity" evidence="1">
    <location>
        <begin position="206"/>
        <end position="217"/>
    </location>
</feature>
<gene>
    <name evidence="4" type="primary">LOC108740871</name>
</gene>
<dbReference type="PANTHER" id="PTHR21586:SF0">
    <property type="entry name" value="PP2C-LIKE DOMAIN-CONTAINING PROTEIN CG9801"/>
    <property type="match status" value="1"/>
</dbReference>
<dbReference type="Proteomes" id="UP000192223">
    <property type="component" value="Unplaced"/>
</dbReference>
<feature type="compositionally biased region" description="Polar residues" evidence="1">
    <location>
        <begin position="653"/>
        <end position="663"/>
    </location>
</feature>
<feature type="compositionally biased region" description="Basic and acidic residues" evidence="1">
    <location>
        <begin position="178"/>
        <end position="190"/>
    </location>
</feature>
<dbReference type="InterPro" id="IPR036457">
    <property type="entry name" value="PPM-type-like_dom_sf"/>
</dbReference>
<reference evidence="4" key="1">
    <citation type="submission" date="2025-08" db="UniProtKB">
        <authorList>
            <consortium name="RefSeq"/>
        </authorList>
    </citation>
    <scope>IDENTIFICATION</scope>
    <source>
        <tissue evidence="4">Entire body</tissue>
    </source>
</reference>
<feature type="compositionally biased region" description="Basic residues" evidence="1">
    <location>
        <begin position="635"/>
        <end position="649"/>
    </location>
</feature>
<feature type="compositionally biased region" description="Basic and acidic residues" evidence="1">
    <location>
        <begin position="715"/>
        <end position="730"/>
    </location>
</feature>
<dbReference type="KEGG" id="apln:108740871"/>
<dbReference type="AlphaFoldDB" id="A0A1W4XEV1"/>
<dbReference type="InterPro" id="IPR053287">
    <property type="entry name" value="PP2C-like_domain"/>
</dbReference>
<dbReference type="InParanoid" id="A0A1W4XEV1"/>
<dbReference type="SUPFAM" id="SSF81606">
    <property type="entry name" value="PP2C-like"/>
    <property type="match status" value="1"/>
</dbReference>
<feature type="compositionally biased region" description="Basic and acidic residues" evidence="1">
    <location>
        <begin position="470"/>
        <end position="485"/>
    </location>
</feature>
<feature type="compositionally biased region" description="Basic and acidic residues" evidence="1">
    <location>
        <begin position="220"/>
        <end position="243"/>
    </location>
</feature>
<dbReference type="PANTHER" id="PTHR21586">
    <property type="entry name" value="TIPA"/>
    <property type="match status" value="1"/>
</dbReference>
<feature type="region of interest" description="Disordered" evidence="1">
    <location>
        <begin position="470"/>
        <end position="497"/>
    </location>
</feature>
<evidence type="ECO:0000313" key="3">
    <source>
        <dbReference type="Proteomes" id="UP000192223"/>
    </source>
</evidence>
<feature type="region of interest" description="Disordered" evidence="1">
    <location>
        <begin position="602"/>
        <end position="828"/>
    </location>
</feature>
<feature type="compositionally biased region" description="Polar residues" evidence="1">
    <location>
        <begin position="293"/>
        <end position="304"/>
    </location>
</feature>
<evidence type="ECO:0000313" key="4">
    <source>
        <dbReference type="RefSeq" id="XP_018330870.1"/>
    </source>
</evidence>
<sequence>MPSLRKRVSSYFRQLSFINEPKERKTNFDENSMVNKYLQGHIKLKDGPQILYGKNPTDLPNFDLGNYNKGSESILGCYSGPNGGLTTVKRTEKHLSMPDDDIDFIDTQEETNMGNESQKSAILINGHTVVDNTTMVIKVAGQEYSVINRLIRHKKSRSLGSLSDLNVEIEKTKICTDQNEKNKNNNELNDKNLNGRTDSDDNSLRSNCNNCKVSNNNNDDDLKNGNESVKGKENSKTASEKNTLKPNSDGATGRHGYNNLSKSKSDGNPFRHRKQGKIIKIAHRPTTGPAEINSDTRNSPTITIDDSKLPNEWNKKSDFVYGLSDSLYDRNQVTKSKNGDPIADCFGIIARQDSAILAVADGVNWGEKACIAAKSAVHGCLHYLNKTIFNDTKPFVNLTIKDDDQTSETDSDKTKTAETSHISNTREVFVCLLRAFNCAHDLILENQGMLTTLTVAVVLPLKQKNVKKSEAREISKGENRNESFKRNTHRTGSNIVNNNNKEEVENYVCCVCNVGDTLAYVYSQKYGVRELTKGSHDINCNRDMRDALGALGPVDGINPELSNLTLSITTLQKGDLIFVASDGLTDNFDPIVCKFAVNTKTSDASKTKKHAGNDPRPSDHISTQKPTERKDVQRTHSKSPQRSLLHKKKEGSEQTQTQGQSALKNHEDVPAVKTKAPQKPPRKNREKLSQERISSSRQSVSSERSLTSSVSESQKSYDESQKKSETKDEFENPLIAQFMRENSLEEKSTVGTTKTMPIVQQQQPKRDFSSHTPSSSSQHKKISSSSSTETGGVSITISSSSRKGTQQGVTGSTGLQKSQTTKDVRSAAAGNKTIGFSFSNSRPKPEKSTTAIAENPKYRFLRSKTSIDMRPTTKPILRNDEGLPYVSPVQRYELTLLMMEDIVRRGISGHDSGCVTARKLCENLINFTLSITSGKRHTLEDVDLYYNNVNGVLVEVSSTEKKVRRRKALDRVQNLPGKLDHVSIVAYNVGASGI</sequence>
<accession>A0A1W4XEV1</accession>
<feature type="domain" description="PPM-type phosphatase" evidence="2">
    <location>
        <begin position="325"/>
        <end position="676"/>
    </location>
</feature>
<dbReference type="InterPro" id="IPR001932">
    <property type="entry name" value="PPM-type_phosphatase-like_dom"/>
</dbReference>
<feature type="compositionally biased region" description="Polar residues" evidence="1">
    <location>
        <begin position="805"/>
        <end position="819"/>
    </location>
</feature>
<keyword evidence="3" id="KW-1185">Reference proteome</keyword>
<evidence type="ECO:0000256" key="1">
    <source>
        <dbReference type="SAM" id="MobiDB-lite"/>
    </source>
</evidence>
<dbReference type="STRING" id="224129.A0A1W4XEV1"/>
<dbReference type="PROSITE" id="PS51746">
    <property type="entry name" value="PPM_2"/>
    <property type="match status" value="1"/>
</dbReference>
<protein>
    <submittedName>
        <fullName evidence="4">PP2C-like domain-containing protein CG9801 isoform X1</fullName>
    </submittedName>
</protein>
<feature type="compositionally biased region" description="Polar residues" evidence="1">
    <location>
        <begin position="749"/>
        <end position="763"/>
    </location>
</feature>
<dbReference type="SMART" id="SM00332">
    <property type="entry name" value="PP2Cc"/>
    <property type="match status" value="1"/>
</dbReference>
<dbReference type="Gene3D" id="3.60.40.10">
    <property type="entry name" value="PPM-type phosphatase domain"/>
    <property type="match status" value="1"/>
</dbReference>
<name>A0A1W4XEV1_AGRPL</name>
<feature type="compositionally biased region" description="Basic and acidic residues" evidence="1">
    <location>
        <begin position="603"/>
        <end position="619"/>
    </location>
</feature>
<dbReference type="FunCoup" id="A0A1W4XEV1">
    <property type="interactions" value="1"/>
</dbReference>
<feature type="compositionally biased region" description="Basic residues" evidence="1">
    <location>
        <begin position="270"/>
        <end position="283"/>
    </location>
</feature>
<feature type="compositionally biased region" description="Low complexity" evidence="1">
    <location>
        <begin position="691"/>
        <end position="714"/>
    </location>
</feature>
<organism evidence="3 4">
    <name type="scientific">Agrilus planipennis</name>
    <name type="common">Emerald ash borer</name>
    <name type="synonym">Agrilus marcopoli</name>
    <dbReference type="NCBI Taxonomy" id="224129"/>
    <lineage>
        <taxon>Eukaryota</taxon>
        <taxon>Metazoa</taxon>
        <taxon>Ecdysozoa</taxon>
        <taxon>Arthropoda</taxon>
        <taxon>Hexapoda</taxon>
        <taxon>Insecta</taxon>
        <taxon>Pterygota</taxon>
        <taxon>Neoptera</taxon>
        <taxon>Endopterygota</taxon>
        <taxon>Coleoptera</taxon>
        <taxon>Polyphaga</taxon>
        <taxon>Elateriformia</taxon>
        <taxon>Buprestoidea</taxon>
        <taxon>Buprestidae</taxon>
        <taxon>Agrilinae</taxon>
        <taxon>Agrilus</taxon>
    </lineage>
</organism>
<feature type="compositionally biased region" description="Low complexity" evidence="1">
    <location>
        <begin position="770"/>
        <end position="804"/>
    </location>
</feature>
<dbReference type="OrthoDB" id="2556847at2759"/>
<dbReference type="GeneID" id="108740871"/>
<dbReference type="RefSeq" id="XP_018330870.1">
    <property type="nucleotide sequence ID" value="XM_018475368.2"/>
</dbReference>
<proteinExistence type="predicted"/>
<feature type="region of interest" description="Disordered" evidence="1">
    <location>
        <begin position="178"/>
        <end position="306"/>
    </location>
</feature>
<evidence type="ECO:0000259" key="2">
    <source>
        <dbReference type="PROSITE" id="PS51746"/>
    </source>
</evidence>